<proteinExistence type="predicted"/>
<dbReference type="EMBL" id="KK113321">
    <property type="protein sequence ID" value="KFM59879.1"/>
    <property type="molecule type" value="Genomic_DNA"/>
</dbReference>
<dbReference type="AlphaFoldDB" id="A0A087T440"/>
<keyword evidence="2" id="KW-1185">Reference proteome</keyword>
<gene>
    <name evidence="1" type="ORF">X975_16035</name>
</gene>
<evidence type="ECO:0000313" key="1">
    <source>
        <dbReference type="EMBL" id="KFM59879.1"/>
    </source>
</evidence>
<accession>A0A087T440</accession>
<evidence type="ECO:0000313" key="2">
    <source>
        <dbReference type="Proteomes" id="UP000054359"/>
    </source>
</evidence>
<protein>
    <submittedName>
        <fullName evidence="1">Uncharacterized protein</fullName>
    </submittedName>
</protein>
<organism evidence="1 2">
    <name type="scientific">Stegodyphus mimosarum</name>
    <name type="common">African social velvet spider</name>
    <dbReference type="NCBI Taxonomy" id="407821"/>
    <lineage>
        <taxon>Eukaryota</taxon>
        <taxon>Metazoa</taxon>
        <taxon>Ecdysozoa</taxon>
        <taxon>Arthropoda</taxon>
        <taxon>Chelicerata</taxon>
        <taxon>Arachnida</taxon>
        <taxon>Araneae</taxon>
        <taxon>Araneomorphae</taxon>
        <taxon>Entelegynae</taxon>
        <taxon>Eresoidea</taxon>
        <taxon>Eresidae</taxon>
        <taxon>Stegodyphus</taxon>
    </lineage>
</organism>
<name>A0A087T440_STEMI</name>
<dbReference type="Gene3D" id="3.40.50.2300">
    <property type="match status" value="1"/>
</dbReference>
<dbReference type="OrthoDB" id="6425941at2759"/>
<sequence length="53" mass="6276">MMTIRNKYILTSLDLHTLDLEDFQYSRANITGFKIVNTESEAYEALLYETKDR</sequence>
<feature type="non-terminal residue" evidence="1">
    <location>
        <position position="53"/>
    </location>
</feature>
<reference evidence="1 2" key="1">
    <citation type="submission" date="2013-11" db="EMBL/GenBank/DDBJ databases">
        <title>Genome sequencing of Stegodyphus mimosarum.</title>
        <authorList>
            <person name="Bechsgaard J."/>
        </authorList>
    </citation>
    <scope>NUCLEOTIDE SEQUENCE [LARGE SCALE GENOMIC DNA]</scope>
</reference>
<dbReference type="Proteomes" id="UP000054359">
    <property type="component" value="Unassembled WGS sequence"/>
</dbReference>